<feature type="compositionally biased region" description="Polar residues" evidence="8">
    <location>
        <begin position="315"/>
        <end position="328"/>
    </location>
</feature>
<evidence type="ECO:0000256" key="2">
    <source>
        <dbReference type="ARBA" id="ARBA00022473"/>
    </source>
</evidence>
<protein>
    <recommendedName>
        <fullName evidence="9">Homeobox domain-containing protein</fullName>
    </recommendedName>
</protein>
<feature type="compositionally biased region" description="Polar residues" evidence="8">
    <location>
        <begin position="450"/>
        <end position="460"/>
    </location>
</feature>
<feature type="region of interest" description="Disordered" evidence="8">
    <location>
        <begin position="400"/>
        <end position="460"/>
    </location>
</feature>
<dbReference type="InterPro" id="IPR009057">
    <property type="entry name" value="Homeodomain-like_sf"/>
</dbReference>
<feature type="region of interest" description="Disordered" evidence="8">
    <location>
        <begin position="18"/>
        <end position="97"/>
    </location>
</feature>
<dbReference type="PROSITE" id="PS50071">
    <property type="entry name" value="HOMEOBOX_2"/>
    <property type="match status" value="1"/>
</dbReference>
<evidence type="ECO:0000256" key="3">
    <source>
        <dbReference type="ARBA" id="ARBA00023125"/>
    </source>
</evidence>
<organism evidence="10 11">
    <name type="scientific">Clavelina lepadiformis</name>
    <name type="common">Light-bulb sea squirt</name>
    <name type="synonym">Ascidia lepadiformis</name>
    <dbReference type="NCBI Taxonomy" id="159417"/>
    <lineage>
        <taxon>Eukaryota</taxon>
        <taxon>Metazoa</taxon>
        <taxon>Chordata</taxon>
        <taxon>Tunicata</taxon>
        <taxon>Ascidiacea</taxon>
        <taxon>Aplousobranchia</taxon>
        <taxon>Clavelinidae</taxon>
        <taxon>Clavelina</taxon>
    </lineage>
</organism>
<reference evidence="10 11" key="1">
    <citation type="submission" date="2024-02" db="EMBL/GenBank/DDBJ databases">
        <authorList>
            <person name="Daric V."/>
            <person name="Darras S."/>
        </authorList>
    </citation>
    <scope>NUCLEOTIDE SEQUENCE [LARGE SCALE GENOMIC DNA]</scope>
</reference>
<accession>A0ABP0FMW5</accession>
<feature type="compositionally biased region" description="Basic and acidic residues" evidence="8">
    <location>
        <begin position="287"/>
        <end position="314"/>
    </location>
</feature>
<evidence type="ECO:0000313" key="10">
    <source>
        <dbReference type="EMBL" id="CAK8680979.1"/>
    </source>
</evidence>
<evidence type="ECO:0000256" key="6">
    <source>
        <dbReference type="PROSITE-ProRule" id="PRU00108"/>
    </source>
</evidence>
<dbReference type="PROSITE" id="PS00027">
    <property type="entry name" value="HOMEOBOX_1"/>
    <property type="match status" value="1"/>
</dbReference>
<dbReference type="PANTHER" id="PTHR45793">
    <property type="entry name" value="HOMEOBOX PROTEIN"/>
    <property type="match status" value="1"/>
</dbReference>
<gene>
    <name evidence="10" type="ORF">CVLEPA_LOCUS11204</name>
</gene>
<dbReference type="InterPro" id="IPR001356">
    <property type="entry name" value="HD"/>
</dbReference>
<feature type="compositionally biased region" description="Basic residues" evidence="8">
    <location>
        <begin position="329"/>
        <end position="343"/>
    </location>
</feature>
<feature type="region of interest" description="Disordered" evidence="8">
    <location>
        <begin position="162"/>
        <end position="222"/>
    </location>
</feature>
<name>A0ABP0FMW5_CLALP</name>
<keyword evidence="2" id="KW-0217">Developmental protein</keyword>
<evidence type="ECO:0000256" key="4">
    <source>
        <dbReference type="ARBA" id="ARBA00023155"/>
    </source>
</evidence>
<dbReference type="InterPro" id="IPR017970">
    <property type="entry name" value="Homeobox_CS"/>
</dbReference>
<keyword evidence="11" id="KW-1185">Reference proteome</keyword>
<evidence type="ECO:0000256" key="5">
    <source>
        <dbReference type="ARBA" id="ARBA00023242"/>
    </source>
</evidence>
<comment type="caution">
    <text evidence="10">The sequence shown here is derived from an EMBL/GenBank/DDBJ whole genome shotgun (WGS) entry which is preliminary data.</text>
</comment>
<evidence type="ECO:0000256" key="7">
    <source>
        <dbReference type="RuleBase" id="RU000682"/>
    </source>
</evidence>
<evidence type="ECO:0000256" key="8">
    <source>
        <dbReference type="SAM" id="MobiDB-lite"/>
    </source>
</evidence>
<evidence type="ECO:0000313" key="11">
    <source>
        <dbReference type="Proteomes" id="UP001642483"/>
    </source>
</evidence>
<dbReference type="SMART" id="SM00389">
    <property type="entry name" value="HOX"/>
    <property type="match status" value="1"/>
</dbReference>
<dbReference type="EMBL" id="CAWYQH010000079">
    <property type="protein sequence ID" value="CAK8680979.1"/>
    <property type="molecule type" value="Genomic_DNA"/>
</dbReference>
<sequence length="475" mass="52191">MKCFRCWRVCFTTSKMEKTKIKPSGKTSSSEDRNIPSIDPSDHASSSSLLVSQSAQGLEKNPTNLLSEERSGHASENTAGSFPMDPQTVESTIEPGNRASSSLPGLFSASVFPSLIPFRPGPSLAPRYASMMPPLRNVGSDVTYIEVINGVSRVLHYNPHMPPDQFPYTTPATESDHTQQKSCSLGNQEVERSDETSQQASSSLSLEPSSSSKLPPQSQNSSLSLTSTISIISAESNVEVISPFSEGQTSTLTAATNSTISYQATVTNNNPGTAVRQKSFRTNSKSDSVDRKTSPSPEKNREVFDESEQSERDSTGSSVSAISPQLKHSSAKKRKKHWRKSRTRFTPEQLEILQREFNLNPALSRRRKKEIALRTNLTEETVQSWFSNNRYKMKVKMNENARNPSSKQDVFDESSQQASSSSSVLPSTSHEHDTEIPQQTEIVIDYSPPASGSCSNTDDVSNVVRFQQENSDASS</sequence>
<evidence type="ECO:0000256" key="1">
    <source>
        <dbReference type="ARBA" id="ARBA00004123"/>
    </source>
</evidence>
<evidence type="ECO:0000259" key="9">
    <source>
        <dbReference type="PROSITE" id="PS50071"/>
    </source>
</evidence>
<feature type="compositionally biased region" description="Low complexity" evidence="8">
    <location>
        <begin position="414"/>
        <end position="428"/>
    </location>
</feature>
<dbReference type="Proteomes" id="UP001642483">
    <property type="component" value="Unassembled WGS sequence"/>
</dbReference>
<dbReference type="PANTHER" id="PTHR45793:SF5">
    <property type="entry name" value="HOMEOTIC PROTEIN OCELLILESS"/>
    <property type="match status" value="1"/>
</dbReference>
<feature type="compositionally biased region" description="Low complexity" evidence="8">
    <location>
        <begin position="35"/>
        <end position="56"/>
    </location>
</feature>
<dbReference type="Pfam" id="PF00046">
    <property type="entry name" value="Homeodomain"/>
    <property type="match status" value="1"/>
</dbReference>
<comment type="subcellular location">
    <subcellularLocation>
        <location evidence="1 6 7">Nucleus</location>
    </subcellularLocation>
</comment>
<keyword evidence="4 6" id="KW-0371">Homeobox</keyword>
<proteinExistence type="predicted"/>
<feature type="domain" description="Homeobox" evidence="9">
    <location>
        <begin position="336"/>
        <end position="396"/>
    </location>
</feature>
<dbReference type="SUPFAM" id="SSF46689">
    <property type="entry name" value="Homeodomain-like"/>
    <property type="match status" value="1"/>
</dbReference>
<feature type="DNA-binding region" description="Homeobox" evidence="6">
    <location>
        <begin position="338"/>
        <end position="397"/>
    </location>
</feature>
<dbReference type="CDD" id="cd00086">
    <property type="entry name" value="homeodomain"/>
    <property type="match status" value="1"/>
</dbReference>
<feature type="compositionally biased region" description="Low complexity" evidence="8">
    <location>
        <begin position="196"/>
        <end position="222"/>
    </location>
</feature>
<dbReference type="Gene3D" id="1.10.10.60">
    <property type="entry name" value="Homeodomain-like"/>
    <property type="match status" value="1"/>
</dbReference>
<keyword evidence="3 6" id="KW-0238">DNA-binding</keyword>
<feature type="region of interest" description="Disordered" evidence="8">
    <location>
        <begin position="264"/>
        <end position="343"/>
    </location>
</feature>
<keyword evidence="5 6" id="KW-0539">Nucleus</keyword>